<name>A0A8S3ZTF4_9EUPU</name>
<dbReference type="AlphaFoldDB" id="A0A8S3ZTF4"/>
<sequence>MPTVSIASNIKREQIPDNFIIATNLKREQIPDNFIQEASKLIASKLMSFGGTEEPCTNISLSCIRVVGPDKNTKTDSTSISLIPQDLTVWNGNTFG</sequence>
<dbReference type="Gene3D" id="3.30.429.10">
    <property type="entry name" value="Macrophage Migration Inhibitory Factor"/>
    <property type="match status" value="1"/>
</dbReference>
<organism evidence="2 3">
    <name type="scientific">Candidula unifasciata</name>
    <dbReference type="NCBI Taxonomy" id="100452"/>
    <lineage>
        <taxon>Eukaryota</taxon>
        <taxon>Metazoa</taxon>
        <taxon>Spiralia</taxon>
        <taxon>Lophotrochozoa</taxon>
        <taxon>Mollusca</taxon>
        <taxon>Gastropoda</taxon>
        <taxon>Heterobranchia</taxon>
        <taxon>Euthyneura</taxon>
        <taxon>Panpulmonata</taxon>
        <taxon>Eupulmonata</taxon>
        <taxon>Stylommatophora</taxon>
        <taxon>Helicina</taxon>
        <taxon>Helicoidea</taxon>
        <taxon>Geomitridae</taxon>
        <taxon>Candidula</taxon>
    </lineage>
</organism>
<dbReference type="Pfam" id="PF01187">
    <property type="entry name" value="MIF"/>
    <property type="match status" value="1"/>
</dbReference>
<accession>A0A8S3ZTF4</accession>
<dbReference type="InterPro" id="IPR001398">
    <property type="entry name" value="Macrophage_inhib_fac"/>
</dbReference>
<comment type="similarity">
    <text evidence="1">Belongs to the MIF family.</text>
</comment>
<reference evidence="2" key="1">
    <citation type="submission" date="2021-04" db="EMBL/GenBank/DDBJ databases">
        <authorList>
            <consortium name="Molecular Ecology Group"/>
        </authorList>
    </citation>
    <scope>NUCLEOTIDE SEQUENCE</scope>
</reference>
<comment type="caution">
    <text evidence="2">The sequence shown here is derived from an EMBL/GenBank/DDBJ whole genome shotgun (WGS) entry which is preliminary data.</text>
</comment>
<dbReference type="EMBL" id="CAJHNH020003669">
    <property type="protein sequence ID" value="CAG5129781.1"/>
    <property type="molecule type" value="Genomic_DNA"/>
</dbReference>
<evidence type="ECO:0000313" key="2">
    <source>
        <dbReference type="EMBL" id="CAG5129781.1"/>
    </source>
</evidence>
<protein>
    <submittedName>
        <fullName evidence="2">Uncharacterized protein</fullName>
    </submittedName>
</protein>
<dbReference type="Proteomes" id="UP000678393">
    <property type="component" value="Unassembled WGS sequence"/>
</dbReference>
<gene>
    <name evidence="2" type="ORF">CUNI_LOCUS15339</name>
</gene>
<proteinExistence type="inferred from homology"/>
<dbReference type="InterPro" id="IPR014347">
    <property type="entry name" value="Tautomerase/MIF_sf"/>
</dbReference>
<evidence type="ECO:0000256" key="1">
    <source>
        <dbReference type="ARBA" id="ARBA00005851"/>
    </source>
</evidence>
<evidence type="ECO:0000313" key="3">
    <source>
        <dbReference type="Proteomes" id="UP000678393"/>
    </source>
</evidence>
<dbReference type="OrthoDB" id="255819at2759"/>
<keyword evidence="3" id="KW-1185">Reference proteome</keyword>
<dbReference type="SUPFAM" id="SSF55331">
    <property type="entry name" value="Tautomerase/MIF"/>
    <property type="match status" value="1"/>
</dbReference>